<evidence type="ECO:0000313" key="4">
    <source>
        <dbReference type="EMBL" id="VIP02418.1"/>
    </source>
</evidence>
<evidence type="ECO:0000256" key="2">
    <source>
        <dbReference type="SAM" id="Phobius"/>
    </source>
</evidence>
<dbReference type="InterPro" id="IPR029021">
    <property type="entry name" value="Prot-tyrosine_phosphatase-like"/>
</dbReference>
<protein>
    <recommendedName>
        <fullName evidence="3">Tyrosine specific protein phosphatases domain-containing protein</fullName>
    </recommendedName>
</protein>
<dbReference type="RefSeq" id="WP_162657596.1">
    <property type="nucleotide sequence ID" value="NZ_LR593887.1"/>
</dbReference>
<comment type="similarity">
    <text evidence="1">Belongs to the protein-tyrosine phosphatase family.</text>
</comment>
<dbReference type="Proteomes" id="UP000464378">
    <property type="component" value="Chromosome"/>
</dbReference>
<keyword evidence="2" id="KW-1133">Transmembrane helix</keyword>
<sequence length="214" mass="24671">MPAWMRWTLALLISTMLVAVPWIFYRSTYAYSKRFREVTPGRFYRCGQLTAPGFRDVIQQFGIRTIINLQNEAPDPFIRESYFQKPSIRESEVCAQLGVKYILLEPDLLNAEEAPYGRPKVIEDYLKILDDPNAYPVLIHCKAGLHRTGLLTAIYRMEYEQWSLGESIRELKANGFGDDAATEANAYIVQYLQKYRPRSQSKPVVPAVPVSRTR</sequence>
<feature type="transmembrane region" description="Helical" evidence="2">
    <location>
        <begin position="6"/>
        <end position="25"/>
    </location>
</feature>
<organism evidence="4">
    <name type="scientific">Tuwongella immobilis</name>
    <dbReference type="NCBI Taxonomy" id="692036"/>
    <lineage>
        <taxon>Bacteria</taxon>
        <taxon>Pseudomonadati</taxon>
        <taxon>Planctomycetota</taxon>
        <taxon>Planctomycetia</taxon>
        <taxon>Gemmatales</taxon>
        <taxon>Gemmataceae</taxon>
        <taxon>Tuwongella</taxon>
    </lineage>
</organism>
<dbReference type="SUPFAM" id="SSF52799">
    <property type="entry name" value="(Phosphotyrosine protein) phosphatases II"/>
    <property type="match status" value="1"/>
</dbReference>
<keyword evidence="5" id="KW-1185">Reference proteome</keyword>
<name>A0A6C2YLG9_9BACT</name>
<proteinExistence type="inferred from homology"/>
<dbReference type="InParanoid" id="A0A6C2YLG9"/>
<dbReference type="InterPro" id="IPR016130">
    <property type="entry name" value="Tyr_Pase_AS"/>
</dbReference>
<dbReference type="GO" id="GO:0016791">
    <property type="term" value="F:phosphatase activity"/>
    <property type="evidence" value="ECO:0007669"/>
    <property type="project" value="TreeGrafter"/>
</dbReference>
<dbReference type="KEGG" id="tim:GMBLW1_15420"/>
<gene>
    <name evidence="4" type="ORF">GMBLW1_15420</name>
</gene>
<accession>A0A6C2YLG9</accession>
<reference evidence="4" key="1">
    <citation type="submission" date="2019-04" db="EMBL/GenBank/DDBJ databases">
        <authorList>
            <consortium name="Science for Life Laboratories"/>
        </authorList>
    </citation>
    <scope>NUCLEOTIDE SEQUENCE</scope>
    <source>
        <strain evidence="4">MBLW1</strain>
    </source>
</reference>
<feature type="domain" description="Tyrosine specific protein phosphatases" evidence="3">
    <location>
        <begin position="123"/>
        <end position="172"/>
    </location>
</feature>
<dbReference type="PROSITE" id="PS00383">
    <property type="entry name" value="TYR_PHOSPHATASE_1"/>
    <property type="match status" value="1"/>
</dbReference>
<dbReference type="InterPro" id="IPR000387">
    <property type="entry name" value="Tyr_Pase_dom"/>
</dbReference>
<dbReference type="EMBL" id="LR586016">
    <property type="protein sequence ID" value="VIP02418.1"/>
    <property type="molecule type" value="Genomic_DNA"/>
</dbReference>
<dbReference type="PROSITE" id="PS50056">
    <property type="entry name" value="TYR_PHOSPHATASE_2"/>
    <property type="match status" value="1"/>
</dbReference>
<dbReference type="PANTHER" id="PTHR31126:SF1">
    <property type="entry name" value="TYROSINE SPECIFIC PROTEIN PHOSPHATASES DOMAIN-CONTAINING PROTEIN"/>
    <property type="match status" value="1"/>
</dbReference>
<dbReference type="EMBL" id="LR593887">
    <property type="protein sequence ID" value="VTS01339.1"/>
    <property type="molecule type" value="Genomic_DNA"/>
</dbReference>
<keyword evidence="2" id="KW-0812">Transmembrane</keyword>
<dbReference type="InterPro" id="IPR004861">
    <property type="entry name" value="Siw14-like"/>
</dbReference>
<keyword evidence="2" id="KW-0472">Membrane</keyword>
<dbReference type="Pfam" id="PF03162">
    <property type="entry name" value="Y_phosphatase2"/>
    <property type="match status" value="1"/>
</dbReference>
<dbReference type="PANTHER" id="PTHR31126">
    <property type="entry name" value="TYROSINE-PROTEIN PHOSPHATASE"/>
    <property type="match status" value="1"/>
</dbReference>
<evidence type="ECO:0000259" key="3">
    <source>
        <dbReference type="PROSITE" id="PS50056"/>
    </source>
</evidence>
<evidence type="ECO:0000313" key="5">
    <source>
        <dbReference type="Proteomes" id="UP000464378"/>
    </source>
</evidence>
<dbReference type="Gene3D" id="3.90.190.10">
    <property type="entry name" value="Protein tyrosine phosphatase superfamily"/>
    <property type="match status" value="1"/>
</dbReference>
<dbReference type="AlphaFoldDB" id="A0A6C2YLG9"/>
<evidence type="ECO:0000256" key="1">
    <source>
        <dbReference type="ARBA" id="ARBA00009580"/>
    </source>
</evidence>